<dbReference type="InterPro" id="IPR002048">
    <property type="entry name" value="EF_hand_dom"/>
</dbReference>
<organism evidence="4 5">
    <name type="scientific">Brevundimonas pondensis</name>
    <dbReference type="NCBI Taxonomy" id="2774189"/>
    <lineage>
        <taxon>Bacteria</taxon>
        <taxon>Pseudomonadati</taxon>
        <taxon>Pseudomonadota</taxon>
        <taxon>Alphaproteobacteria</taxon>
        <taxon>Caulobacterales</taxon>
        <taxon>Caulobacteraceae</taxon>
        <taxon>Brevundimonas</taxon>
    </lineage>
</organism>
<feature type="compositionally biased region" description="Low complexity" evidence="1">
    <location>
        <begin position="199"/>
        <end position="209"/>
    </location>
</feature>
<dbReference type="CDD" id="cd00051">
    <property type="entry name" value="EFh"/>
    <property type="match status" value="1"/>
</dbReference>
<keyword evidence="2" id="KW-0732">Signal</keyword>
<dbReference type="Proteomes" id="UP000663942">
    <property type="component" value="Chromosome"/>
</dbReference>
<feature type="domain" description="EF-hand" evidence="3">
    <location>
        <begin position="81"/>
        <end position="109"/>
    </location>
</feature>
<evidence type="ECO:0000313" key="5">
    <source>
        <dbReference type="Proteomes" id="UP000663942"/>
    </source>
</evidence>
<accession>A0ABX7SKX1</accession>
<dbReference type="InterPro" id="IPR011992">
    <property type="entry name" value="EF-hand-dom_pair"/>
</dbReference>
<gene>
    <name evidence="4" type="ORF">IFE19_02725</name>
</gene>
<keyword evidence="5" id="KW-1185">Reference proteome</keyword>
<feature type="compositionally biased region" description="Basic and acidic residues" evidence="1">
    <location>
        <begin position="175"/>
        <end position="198"/>
    </location>
</feature>
<reference evidence="4 5" key="1">
    <citation type="submission" date="2020-09" db="EMBL/GenBank/DDBJ databases">
        <title>Brevundimonas sp. LVF1 isolated from an oligotrophic pond in Goettingen, Germany.</title>
        <authorList>
            <person name="Friedrich I."/>
            <person name="Klassen A."/>
            <person name="Neubauer H."/>
            <person name="Schneider D."/>
            <person name="Hertel R."/>
            <person name="Daniel R."/>
        </authorList>
    </citation>
    <scope>NUCLEOTIDE SEQUENCE [LARGE SCALE GENOMIC DNA]</scope>
    <source>
        <strain evidence="4 5">LVF1</strain>
    </source>
</reference>
<name>A0ABX7SKX1_9CAUL</name>
<evidence type="ECO:0000256" key="2">
    <source>
        <dbReference type="SAM" id="SignalP"/>
    </source>
</evidence>
<dbReference type="SUPFAM" id="SSF47473">
    <property type="entry name" value="EF-hand"/>
    <property type="match status" value="1"/>
</dbReference>
<dbReference type="PROSITE" id="PS00018">
    <property type="entry name" value="EF_HAND_1"/>
    <property type="match status" value="1"/>
</dbReference>
<dbReference type="EMBL" id="CP062006">
    <property type="protein sequence ID" value="QTC88329.1"/>
    <property type="molecule type" value="Genomic_DNA"/>
</dbReference>
<evidence type="ECO:0000313" key="4">
    <source>
        <dbReference type="EMBL" id="QTC88329.1"/>
    </source>
</evidence>
<feature type="region of interest" description="Disordered" evidence="1">
    <location>
        <begin position="159"/>
        <end position="209"/>
    </location>
</feature>
<dbReference type="Gene3D" id="1.10.238.10">
    <property type="entry name" value="EF-hand"/>
    <property type="match status" value="2"/>
</dbReference>
<dbReference type="Pfam" id="PF13202">
    <property type="entry name" value="EF-hand_5"/>
    <property type="match status" value="3"/>
</dbReference>
<feature type="compositionally biased region" description="Basic and acidic residues" evidence="1">
    <location>
        <begin position="111"/>
        <end position="125"/>
    </location>
</feature>
<feature type="chain" id="PRO_5046327069" evidence="2">
    <location>
        <begin position="25"/>
        <end position="209"/>
    </location>
</feature>
<feature type="region of interest" description="Disordered" evidence="1">
    <location>
        <begin position="96"/>
        <end position="142"/>
    </location>
</feature>
<evidence type="ECO:0000256" key="1">
    <source>
        <dbReference type="SAM" id="MobiDB-lite"/>
    </source>
</evidence>
<protein>
    <submittedName>
        <fullName evidence="4">EF-hand domain-containing protein</fullName>
    </submittedName>
</protein>
<sequence>MMNKTLGGVAAIAFLTAFGGVAVAQTTAPQRPARAAMAQPVTQADFVQRRVECLRAADANHDGTVTAEEMRAAGQAGRVERRNAMFDRLDADKNGSISRAEFDAPRAGGQRAERGQRGPRAEHAGRGHRGGMHRGAERMGRGGEARFPIVIAEAERRATENFTRLDANRDGTLTLEERRAGMQARRAEMRQKRIERRAPAASPSTPASE</sequence>
<feature type="domain" description="EF-hand" evidence="3">
    <location>
        <begin position="157"/>
        <end position="185"/>
    </location>
</feature>
<dbReference type="InterPro" id="IPR018247">
    <property type="entry name" value="EF_Hand_1_Ca_BS"/>
</dbReference>
<dbReference type="RefSeq" id="WP_207825445.1">
    <property type="nucleotide sequence ID" value="NZ_CP062006.1"/>
</dbReference>
<proteinExistence type="predicted"/>
<dbReference type="SMART" id="SM00054">
    <property type="entry name" value="EFh"/>
    <property type="match status" value="3"/>
</dbReference>
<feature type="signal peptide" evidence="2">
    <location>
        <begin position="1"/>
        <end position="24"/>
    </location>
</feature>
<evidence type="ECO:0000259" key="3">
    <source>
        <dbReference type="SMART" id="SM00054"/>
    </source>
</evidence>
<feature type="domain" description="EF-hand" evidence="3">
    <location>
        <begin position="49"/>
        <end position="77"/>
    </location>
</feature>